<dbReference type="EMBL" id="JAGMUV010000015">
    <property type="protein sequence ID" value="KAH7133589.1"/>
    <property type="molecule type" value="Genomic_DNA"/>
</dbReference>
<organism evidence="2 3">
    <name type="scientific">Dactylonectria macrodidyma</name>
    <dbReference type="NCBI Taxonomy" id="307937"/>
    <lineage>
        <taxon>Eukaryota</taxon>
        <taxon>Fungi</taxon>
        <taxon>Dikarya</taxon>
        <taxon>Ascomycota</taxon>
        <taxon>Pezizomycotina</taxon>
        <taxon>Sordariomycetes</taxon>
        <taxon>Hypocreomycetidae</taxon>
        <taxon>Hypocreales</taxon>
        <taxon>Nectriaceae</taxon>
        <taxon>Dactylonectria</taxon>
    </lineage>
</organism>
<name>A0A9P9EAJ0_9HYPO</name>
<feature type="compositionally biased region" description="Polar residues" evidence="1">
    <location>
        <begin position="744"/>
        <end position="753"/>
    </location>
</feature>
<keyword evidence="3" id="KW-1185">Reference proteome</keyword>
<proteinExistence type="predicted"/>
<comment type="caution">
    <text evidence="2">The sequence shown here is derived from an EMBL/GenBank/DDBJ whole genome shotgun (WGS) entry which is preliminary data.</text>
</comment>
<sequence length="753" mass="85787">MPRIEDMKQHREECPGRLKIQCWKCRHYHEKDKYREHFEACEYWYCRHCLTAILASERDKHQKICEDWQCAICFERMKESQMDEHLPNCPIWRCGCCIRKFPRSVKDEHVQTCEYWFCKRCLTIMLKTERDAHLQKCERWCCGRCLTTMSKSERYQHLQTCEYWRCFRCGYYYLASTKNKHKIECAKALPACCSHCGKHGPHDDVSKHEAKCDVRTCPGCTHRLRVDTIQAHWETCTKMTCPGCTLVVDRNEPHDCPKQHCSICHTYFPRGCEDDHLRHCKGFKKIDALCSDEELGRAIRSILSQGFRFPLLEGCAKTLTMFLKHPRNTFIVDFECIPSADGPLPLQVAIFDASEQQIVPATVINHGMTIGELRNKISLSKFHQARGMFSPVAIIQKFYPGQYQDRTTGMTCHAIAALIRKHVDVSVILNLAHCLLLPPTFESAKLSSFAQEHGPLKACITWASHPIDIRCLNYILETAGAEDLLVPEWKFKDQPLGWYSTVRRQKKLDARTLSLRLGRLYGAFFPEDRKLTLEAHDAGADVTMTIRLVKAYLLRAFGMPLPGKIDSHFSSADTGAKGWELDAEKLLELLEEATSSIASSEVVDDDENSQSNLNELLNEDEKFLGDIPGDESVEELSIKLEEENLFEDHLGQNAEFLAVFLRQNRNFLDEDDTDLFVADAHAMNTIEGSTSGDNKGLGGPTTPATKITKGKRAARTTGATKATKATKTNNPNADYNPSKKDHNSNNNGESIDE</sequence>
<accession>A0A9P9EAJ0</accession>
<feature type="region of interest" description="Disordered" evidence="1">
    <location>
        <begin position="686"/>
        <end position="753"/>
    </location>
</feature>
<protein>
    <submittedName>
        <fullName evidence="2">Uncharacterized protein</fullName>
    </submittedName>
</protein>
<reference evidence="2" key="1">
    <citation type="journal article" date="2021" name="Nat. Commun.">
        <title>Genetic determinants of endophytism in the Arabidopsis root mycobiome.</title>
        <authorList>
            <person name="Mesny F."/>
            <person name="Miyauchi S."/>
            <person name="Thiergart T."/>
            <person name="Pickel B."/>
            <person name="Atanasova L."/>
            <person name="Karlsson M."/>
            <person name="Huettel B."/>
            <person name="Barry K.W."/>
            <person name="Haridas S."/>
            <person name="Chen C."/>
            <person name="Bauer D."/>
            <person name="Andreopoulos W."/>
            <person name="Pangilinan J."/>
            <person name="LaButti K."/>
            <person name="Riley R."/>
            <person name="Lipzen A."/>
            <person name="Clum A."/>
            <person name="Drula E."/>
            <person name="Henrissat B."/>
            <person name="Kohler A."/>
            <person name="Grigoriev I.V."/>
            <person name="Martin F.M."/>
            <person name="Hacquard S."/>
        </authorList>
    </citation>
    <scope>NUCLEOTIDE SEQUENCE</scope>
    <source>
        <strain evidence="2">MPI-CAGE-AT-0147</strain>
    </source>
</reference>
<dbReference type="AlphaFoldDB" id="A0A9P9EAJ0"/>
<gene>
    <name evidence="2" type="ORF">EDB81DRAFT_106518</name>
</gene>
<dbReference type="Proteomes" id="UP000738349">
    <property type="component" value="Unassembled WGS sequence"/>
</dbReference>
<evidence type="ECO:0000256" key="1">
    <source>
        <dbReference type="SAM" id="MobiDB-lite"/>
    </source>
</evidence>
<evidence type="ECO:0000313" key="2">
    <source>
        <dbReference type="EMBL" id="KAH7133589.1"/>
    </source>
</evidence>
<evidence type="ECO:0000313" key="3">
    <source>
        <dbReference type="Proteomes" id="UP000738349"/>
    </source>
</evidence>
<dbReference type="OrthoDB" id="5087660at2759"/>
<feature type="compositionally biased region" description="Low complexity" evidence="1">
    <location>
        <begin position="715"/>
        <end position="728"/>
    </location>
</feature>